<dbReference type="GO" id="GO:0005737">
    <property type="term" value="C:cytoplasm"/>
    <property type="evidence" value="ECO:0007669"/>
    <property type="project" value="UniProtKB-SubCell"/>
</dbReference>
<dbReference type="GO" id="GO:0003697">
    <property type="term" value="F:single-stranded DNA binding"/>
    <property type="evidence" value="ECO:0007669"/>
    <property type="project" value="InterPro"/>
</dbReference>
<dbReference type="SUPFAM" id="SSF74784">
    <property type="entry name" value="Translin"/>
    <property type="match status" value="1"/>
</dbReference>
<dbReference type="InterPro" id="IPR016069">
    <property type="entry name" value="Translin_C"/>
</dbReference>
<dbReference type="InterPro" id="IPR016068">
    <property type="entry name" value="Translin_N"/>
</dbReference>
<evidence type="ECO:0000256" key="3">
    <source>
        <dbReference type="ARBA" id="ARBA00005902"/>
    </source>
</evidence>
<keyword evidence="9" id="KW-1185">Reference proteome</keyword>
<reference evidence="8 9" key="1">
    <citation type="submission" date="2018-10" db="EMBL/GenBank/DDBJ databases">
        <title>Complete genome sequence of Malassezia restricta CBS 7877.</title>
        <authorList>
            <person name="Morand S.C."/>
            <person name="Bertignac M."/>
            <person name="Iltis A."/>
            <person name="Kolder I."/>
            <person name="Pirovano W."/>
            <person name="Jourdain R."/>
            <person name="Clavaud C."/>
        </authorList>
    </citation>
    <scope>NUCLEOTIDE SEQUENCE [LARGE SCALE GENOMIC DNA]</scope>
    <source>
        <strain evidence="8 9">CBS 7877</strain>
    </source>
</reference>
<evidence type="ECO:0000313" key="9">
    <source>
        <dbReference type="Proteomes" id="UP000269793"/>
    </source>
</evidence>
<dbReference type="STRING" id="425264.A0A3G2S495"/>
<dbReference type="Gene3D" id="1.20.58.200">
    <property type="entry name" value="Translin, domain 2"/>
    <property type="match status" value="1"/>
</dbReference>
<dbReference type="Pfam" id="PF01997">
    <property type="entry name" value="Translin"/>
    <property type="match status" value="1"/>
</dbReference>
<comment type="similarity">
    <text evidence="3">Belongs to the translin family.</text>
</comment>
<evidence type="ECO:0000256" key="1">
    <source>
        <dbReference type="ARBA" id="ARBA00004123"/>
    </source>
</evidence>
<keyword evidence="4" id="KW-0963">Cytoplasm</keyword>
<evidence type="ECO:0000256" key="7">
    <source>
        <dbReference type="ARBA" id="ARBA00023242"/>
    </source>
</evidence>
<dbReference type="InterPro" id="IPR002848">
    <property type="entry name" value="Translin_fam"/>
</dbReference>
<evidence type="ECO:0000313" key="8">
    <source>
        <dbReference type="EMBL" id="AYO42770.1"/>
    </source>
</evidence>
<keyword evidence="8" id="KW-0378">Hydrolase</keyword>
<gene>
    <name evidence="8" type="primary">TSN</name>
    <name evidence="8" type="ORF">DNF11_1820</name>
</gene>
<dbReference type="CDD" id="cd14819">
    <property type="entry name" value="Translin"/>
    <property type="match status" value="1"/>
</dbReference>
<proteinExistence type="inferred from homology"/>
<keyword evidence="5" id="KW-0694">RNA-binding</keyword>
<evidence type="ECO:0000256" key="6">
    <source>
        <dbReference type="ARBA" id="ARBA00023125"/>
    </source>
</evidence>
<dbReference type="VEuPathDB" id="FungiDB:DNF11_1820"/>
<dbReference type="Gene3D" id="1.20.58.190">
    <property type="entry name" value="Translin, domain 1"/>
    <property type="match status" value="1"/>
</dbReference>
<dbReference type="OrthoDB" id="829at2759"/>
<dbReference type="GO" id="GO:0005634">
    <property type="term" value="C:nucleus"/>
    <property type="evidence" value="ECO:0007669"/>
    <property type="project" value="UniProtKB-SubCell"/>
</dbReference>
<dbReference type="InterPro" id="IPR036081">
    <property type="entry name" value="Translin_sf"/>
</dbReference>
<keyword evidence="7" id="KW-0539">Nucleus</keyword>
<dbReference type="EC" id="3.1.-.-" evidence="8"/>
<accession>A0A3G2S495</accession>
<dbReference type="GO" id="GO:0003723">
    <property type="term" value="F:RNA binding"/>
    <property type="evidence" value="ECO:0007669"/>
    <property type="project" value="UniProtKB-KW"/>
</dbReference>
<sequence>MTMDGLSHEMLASVVSDIEAERATHDTLRDYARTWDRAQRVSAMHLIQLYTIPLSQFESHMKSVEASFEDIRACIKVLAEHVPPNEFYKWVDVWSWCMKHSVYAVAFTFYIETGRIISKEMVINVLGLNALPSNQMRLTTEEYLHGLISVVNELPRLSIHVVTLGDYDAPIRIASLVKQVHAAFQILNLKNDLLRKRFDTLKYDVKRVEEVVYDIRLRGLGPTESPSGLAAESTIGWLLIPPSTWKTKHILHKLWV</sequence>
<comment type="subcellular location">
    <subcellularLocation>
        <location evidence="2">Cytoplasm</location>
    </subcellularLocation>
    <subcellularLocation>
        <location evidence="1">Nucleus</location>
    </subcellularLocation>
</comment>
<dbReference type="PANTHER" id="PTHR10741">
    <property type="entry name" value="TRANSLIN AND TRANSLIN ASSOCIATED PROTEIN X"/>
    <property type="match status" value="1"/>
</dbReference>
<protein>
    <submittedName>
        <fullName evidence="8">Translin</fullName>
        <ecNumber evidence="8">3.1.-.-</ecNumber>
    </submittedName>
</protein>
<organism evidence="8 9">
    <name type="scientific">Malassezia restricta (strain ATCC 96810 / NBRC 103918 / CBS 7877)</name>
    <name type="common">Seborrheic dermatitis infection agent</name>
    <dbReference type="NCBI Taxonomy" id="425264"/>
    <lineage>
        <taxon>Eukaryota</taxon>
        <taxon>Fungi</taxon>
        <taxon>Dikarya</taxon>
        <taxon>Basidiomycota</taxon>
        <taxon>Ustilaginomycotina</taxon>
        <taxon>Malasseziomycetes</taxon>
        <taxon>Malasseziales</taxon>
        <taxon>Malasseziaceae</taxon>
        <taxon>Malassezia</taxon>
    </lineage>
</organism>
<evidence type="ECO:0000256" key="4">
    <source>
        <dbReference type="ARBA" id="ARBA00022490"/>
    </source>
</evidence>
<dbReference type="FunFam" id="1.20.58.200:FF:000002">
    <property type="entry name" value="Putative translin"/>
    <property type="match status" value="1"/>
</dbReference>
<dbReference type="EMBL" id="CP033150">
    <property type="protein sequence ID" value="AYO42770.1"/>
    <property type="molecule type" value="Genomic_DNA"/>
</dbReference>
<name>A0A3G2S495_MALR7</name>
<evidence type="ECO:0000256" key="5">
    <source>
        <dbReference type="ARBA" id="ARBA00022884"/>
    </source>
</evidence>
<evidence type="ECO:0000256" key="2">
    <source>
        <dbReference type="ARBA" id="ARBA00004496"/>
    </source>
</evidence>
<dbReference type="GO" id="GO:0016070">
    <property type="term" value="P:RNA metabolic process"/>
    <property type="evidence" value="ECO:0007669"/>
    <property type="project" value="InterPro"/>
</dbReference>
<keyword evidence="6" id="KW-0238">DNA-binding</keyword>
<dbReference type="GO" id="GO:0043565">
    <property type="term" value="F:sequence-specific DNA binding"/>
    <property type="evidence" value="ECO:0007669"/>
    <property type="project" value="InterPro"/>
</dbReference>
<dbReference type="InterPro" id="IPR033956">
    <property type="entry name" value="Translin"/>
</dbReference>
<dbReference type="GO" id="GO:0016787">
    <property type="term" value="F:hydrolase activity"/>
    <property type="evidence" value="ECO:0007669"/>
    <property type="project" value="UniProtKB-KW"/>
</dbReference>
<dbReference type="Proteomes" id="UP000269793">
    <property type="component" value="Chromosome III"/>
</dbReference>
<dbReference type="AlphaFoldDB" id="A0A3G2S495"/>